<comment type="caution">
    <text evidence="2">The sequence shown here is derived from an EMBL/GenBank/DDBJ whole genome shotgun (WGS) entry which is preliminary data.</text>
</comment>
<dbReference type="STRING" id="1123237.Salmuc_00801"/>
<dbReference type="Proteomes" id="UP000015347">
    <property type="component" value="Unassembled WGS sequence"/>
</dbReference>
<sequence>MSQPPQHGCGGTSAHVARGHPARRGSGCAPRRRTSYPGNRRHVA</sequence>
<evidence type="ECO:0000313" key="2">
    <source>
        <dbReference type="EMBL" id="EPX85985.1"/>
    </source>
</evidence>
<dbReference type="HOGENOM" id="CLU_3221818_0_0_5"/>
<reference evidence="3" key="1">
    <citation type="journal article" date="2014" name="Stand. Genomic Sci.">
        <title>Genome sequence of the exopolysaccharide-producing Salipiger mucosus type strain (DSM 16094(T)), a moderately halophilic member of the Roseobacter clade.</title>
        <authorList>
            <person name="Riedel T."/>
            <person name="Spring S."/>
            <person name="Fiebig A."/>
            <person name="Petersen J."/>
            <person name="Kyrpides N.C."/>
            <person name="Goker M."/>
            <person name="Klenk H.P."/>
        </authorList>
    </citation>
    <scope>NUCLEOTIDE SEQUENCE [LARGE SCALE GENOMIC DNA]</scope>
    <source>
        <strain evidence="3">DSM 16094</strain>
    </source>
</reference>
<gene>
    <name evidence="2" type="ORF">Salmuc_00801</name>
</gene>
<dbReference type="AlphaFoldDB" id="S9S711"/>
<keyword evidence="3" id="KW-1185">Reference proteome</keyword>
<evidence type="ECO:0000256" key="1">
    <source>
        <dbReference type="SAM" id="MobiDB-lite"/>
    </source>
</evidence>
<organism evidence="2 3">
    <name type="scientific">Salipiger mucosus DSM 16094</name>
    <dbReference type="NCBI Taxonomy" id="1123237"/>
    <lineage>
        <taxon>Bacteria</taxon>
        <taxon>Pseudomonadati</taxon>
        <taxon>Pseudomonadota</taxon>
        <taxon>Alphaproteobacteria</taxon>
        <taxon>Rhodobacterales</taxon>
        <taxon>Roseobacteraceae</taxon>
        <taxon>Salipiger</taxon>
    </lineage>
</organism>
<dbReference type="EMBL" id="APVH01000005">
    <property type="protein sequence ID" value="EPX85985.1"/>
    <property type="molecule type" value="Genomic_DNA"/>
</dbReference>
<protein>
    <submittedName>
        <fullName evidence="2">Uncharacterized protein</fullName>
    </submittedName>
</protein>
<name>S9S711_9RHOB</name>
<feature type="region of interest" description="Disordered" evidence="1">
    <location>
        <begin position="1"/>
        <end position="44"/>
    </location>
</feature>
<proteinExistence type="predicted"/>
<evidence type="ECO:0000313" key="3">
    <source>
        <dbReference type="Proteomes" id="UP000015347"/>
    </source>
</evidence>
<accession>S9S711</accession>
<feature type="compositionally biased region" description="Basic residues" evidence="1">
    <location>
        <begin position="30"/>
        <end position="44"/>
    </location>
</feature>